<evidence type="ECO:0000313" key="3">
    <source>
        <dbReference type="EMBL" id="ONI01080.1"/>
    </source>
</evidence>
<dbReference type="PANTHER" id="PTHR45666">
    <property type="entry name" value="TYPE IV INOSITOL POLYPHOSPHATE 5-PHOSPHATASE 9"/>
    <property type="match status" value="1"/>
</dbReference>
<dbReference type="SUPFAM" id="SSF56219">
    <property type="entry name" value="DNase I-like"/>
    <property type="match status" value="1"/>
</dbReference>
<evidence type="ECO:0000313" key="4">
    <source>
        <dbReference type="Proteomes" id="UP000006882"/>
    </source>
</evidence>
<dbReference type="PANTHER" id="PTHR45666:SF20">
    <property type="entry name" value="TYPE I INOSITOL POLYPHOSPHATE 5-PHOSPHATASE 10"/>
    <property type="match status" value="1"/>
</dbReference>
<evidence type="ECO:0000256" key="2">
    <source>
        <dbReference type="SAM" id="MobiDB-lite"/>
    </source>
</evidence>
<dbReference type="Proteomes" id="UP000006882">
    <property type="component" value="Chromosome G6"/>
</dbReference>
<dbReference type="AlphaFoldDB" id="M5WG07"/>
<dbReference type="Gene3D" id="3.60.10.10">
    <property type="entry name" value="Endonuclease/exonuclease/phosphatase"/>
    <property type="match status" value="2"/>
</dbReference>
<reference evidence="3 4" key="1">
    <citation type="journal article" date="2013" name="Nat. Genet.">
        <title>The high-quality draft genome of peach (Prunus persica) identifies unique patterns of genetic diversity, domestication and genome evolution.</title>
        <authorList>
            <consortium name="International Peach Genome Initiative"/>
            <person name="Verde I."/>
            <person name="Abbott A.G."/>
            <person name="Scalabrin S."/>
            <person name="Jung S."/>
            <person name="Shu S."/>
            <person name="Marroni F."/>
            <person name="Zhebentyayeva T."/>
            <person name="Dettori M.T."/>
            <person name="Grimwood J."/>
            <person name="Cattonaro F."/>
            <person name="Zuccolo A."/>
            <person name="Rossini L."/>
            <person name="Jenkins J."/>
            <person name="Vendramin E."/>
            <person name="Meisel L.A."/>
            <person name="Decroocq V."/>
            <person name="Sosinski B."/>
            <person name="Prochnik S."/>
            <person name="Mitros T."/>
            <person name="Policriti A."/>
            <person name="Cipriani G."/>
            <person name="Dondini L."/>
            <person name="Ficklin S."/>
            <person name="Goodstein D.M."/>
            <person name="Xuan P."/>
            <person name="Del Fabbro C."/>
            <person name="Aramini V."/>
            <person name="Copetti D."/>
            <person name="Gonzalez S."/>
            <person name="Horner D.S."/>
            <person name="Falchi R."/>
            <person name="Lucas S."/>
            <person name="Mica E."/>
            <person name="Maldonado J."/>
            <person name="Lazzari B."/>
            <person name="Bielenberg D."/>
            <person name="Pirona R."/>
            <person name="Miculan M."/>
            <person name="Barakat A."/>
            <person name="Testolin R."/>
            <person name="Stella A."/>
            <person name="Tartarini S."/>
            <person name="Tonutti P."/>
            <person name="Arus P."/>
            <person name="Orellana A."/>
            <person name="Wells C."/>
            <person name="Main D."/>
            <person name="Vizzotto G."/>
            <person name="Silva H."/>
            <person name="Salamini F."/>
            <person name="Schmutz J."/>
            <person name="Morgante M."/>
            <person name="Rokhsar D.S."/>
        </authorList>
    </citation>
    <scope>NUCLEOTIDE SEQUENCE [LARGE SCALE GENOMIC DNA]</scope>
    <source>
        <strain evidence="4">cv. Nemared</strain>
    </source>
</reference>
<organism evidence="3 4">
    <name type="scientific">Prunus persica</name>
    <name type="common">Peach</name>
    <name type="synonym">Amygdalus persica</name>
    <dbReference type="NCBI Taxonomy" id="3760"/>
    <lineage>
        <taxon>Eukaryota</taxon>
        <taxon>Viridiplantae</taxon>
        <taxon>Streptophyta</taxon>
        <taxon>Embryophyta</taxon>
        <taxon>Tracheophyta</taxon>
        <taxon>Spermatophyta</taxon>
        <taxon>Magnoliopsida</taxon>
        <taxon>eudicotyledons</taxon>
        <taxon>Gunneridae</taxon>
        <taxon>Pentapetalae</taxon>
        <taxon>rosids</taxon>
        <taxon>fabids</taxon>
        <taxon>Rosales</taxon>
        <taxon>Rosaceae</taxon>
        <taxon>Amygdaloideae</taxon>
        <taxon>Amygdaleae</taxon>
        <taxon>Prunus</taxon>
    </lineage>
</organism>
<feature type="compositionally biased region" description="Basic residues" evidence="2">
    <location>
        <begin position="187"/>
        <end position="198"/>
    </location>
</feature>
<dbReference type="eggNOG" id="KOG0565">
    <property type="taxonomic scope" value="Eukaryota"/>
</dbReference>
<evidence type="ECO:0000256" key="1">
    <source>
        <dbReference type="ARBA" id="ARBA00022801"/>
    </source>
</evidence>
<dbReference type="STRING" id="3760.M5WG07"/>
<gene>
    <name evidence="3" type="ORF">PRUPE_6G120500</name>
</gene>
<keyword evidence="4" id="KW-1185">Reference proteome</keyword>
<dbReference type="HOGENOM" id="CLU_468048_0_0_1"/>
<sequence>MHDGVVRSLSEVRHIPELRRNLISIDALNRAGYLYKAKEGKILVTQGLVVIMRGEIQPNNVYQLLGDTIASGAENSTMEAFCTRENSSLKVLDFKGVEVAKSEDKVHKGEVKTRDDRENVVGYVAIVKVLLTKMVMEGTLRRMKLDTRVEEDEYLQQTHKGVLLKVEIVVFWLTIDAWKEEGIQGVKRRSNGKEKKKSQFSARVQKNKKRGELKSEFSREKYKAEFKGKFLSVYKGIKGFEKIFQEIIYLNTENVLVPQDNELTTKWHALINQSLNKSSNRSLISKADGSLFSSKLSSKNFTKTLRTKSKMRLNSCSSSFEPDENGSNVFDISKILMASTRNHFKYNLIASKQMIQIFDTIWARKKYIQFVSQLRISCKEVDKLGRNLNVLEIFKSTQFLKIFKTTPHMMLNKITGHDMIIWLGDLNYNITLNYSEIRKLLETMIRMHLLTNTNIRLKHKHNEYSMDGNREKFTLHLCTNILIIKTCTLKRQKLPKKTEETHLATWNVGGKSPRTFLNMNDFLQKEVDELERNLDVLEIFKSTQFPKIFKITHHMMLNKITGHDMIIWLGDLNYNITMNYSKI</sequence>
<dbReference type="InterPro" id="IPR045849">
    <property type="entry name" value="IP5P_plant"/>
</dbReference>
<dbReference type="GO" id="GO:0004445">
    <property type="term" value="F:inositol-polyphosphate 5-phosphatase activity"/>
    <property type="evidence" value="ECO:0007669"/>
    <property type="project" value="InterPro"/>
</dbReference>
<dbReference type="InterPro" id="IPR036691">
    <property type="entry name" value="Endo/exonu/phosph_ase_sf"/>
</dbReference>
<protein>
    <submittedName>
        <fullName evidence="3">Uncharacterized protein</fullName>
    </submittedName>
</protein>
<name>M5WG07_PRUPE</name>
<accession>M5WG07</accession>
<dbReference type="GO" id="GO:0034485">
    <property type="term" value="F:phosphatidylinositol-3,4,5-trisphosphate 5-phosphatase activity"/>
    <property type="evidence" value="ECO:0000318"/>
    <property type="project" value="GO_Central"/>
</dbReference>
<dbReference type="EMBL" id="CM007656">
    <property type="protein sequence ID" value="ONI01080.1"/>
    <property type="molecule type" value="Genomic_DNA"/>
</dbReference>
<dbReference type="Gramene" id="ONI01080">
    <property type="protein sequence ID" value="ONI01080"/>
    <property type="gene ID" value="PRUPE_6G120500"/>
</dbReference>
<dbReference type="GO" id="GO:0046856">
    <property type="term" value="P:phosphatidylinositol dephosphorylation"/>
    <property type="evidence" value="ECO:0000318"/>
    <property type="project" value="GO_Central"/>
</dbReference>
<keyword evidence="1" id="KW-0378">Hydrolase</keyword>
<proteinExistence type="predicted"/>
<dbReference type="GO" id="GO:0004439">
    <property type="term" value="F:phosphatidylinositol-4,5-bisphosphate 5-phosphatase activity"/>
    <property type="evidence" value="ECO:0000318"/>
    <property type="project" value="GO_Central"/>
</dbReference>
<feature type="region of interest" description="Disordered" evidence="2">
    <location>
        <begin position="187"/>
        <end position="207"/>
    </location>
</feature>